<dbReference type="AlphaFoldDB" id="A0A803Q2X0"/>
<dbReference type="EMBL" id="UZAU01000669">
    <property type="status" value="NOT_ANNOTATED_CDS"/>
    <property type="molecule type" value="Genomic_DNA"/>
</dbReference>
<keyword evidence="3" id="KW-1185">Reference proteome</keyword>
<evidence type="ECO:0000256" key="1">
    <source>
        <dbReference type="SAM" id="MobiDB-lite"/>
    </source>
</evidence>
<proteinExistence type="predicted"/>
<organism evidence="2 3">
    <name type="scientific">Cannabis sativa</name>
    <name type="common">Hemp</name>
    <name type="synonym">Marijuana</name>
    <dbReference type="NCBI Taxonomy" id="3483"/>
    <lineage>
        <taxon>Eukaryota</taxon>
        <taxon>Viridiplantae</taxon>
        <taxon>Streptophyta</taxon>
        <taxon>Embryophyta</taxon>
        <taxon>Tracheophyta</taxon>
        <taxon>Spermatophyta</taxon>
        <taxon>Magnoliopsida</taxon>
        <taxon>eudicotyledons</taxon>
        <taxon>Gunneridae</taxon>
        <taxon>Pentapetalae</taxon>
        <taxon>rosids</taxon>
        <taxon>fabids</taxon>
        <taxon>Rosales</taxon>
        <taxon>Cannabaceae</taxon>
        <taxon>Cannabis</taxon>
    </lineage>
</organism>
<evidence type="ECO:0000313" key="2">
    <source>
        <dbReference type="EnsemblPlants" id="cds.evm.model.07.1509"/>
    </source>
</evidence>
<reference evidence="2" key="2">
    <citation type="submission" date="2021-03" db="UniProtKB">
        <authorList>
            <consortium name="EnsemblPlants"/>
        </authorList>
    </citation>
    <scope>IDENTIFICATION</scope>
</reference>
<dbReference type="Proteomes" id="UP000596661">
    <property type="component" value="Chromosome 7"/>
</dbReference>
<dbReference type="EnsemblPlants" id="evm.model.07.1509">
    <property type="protein sequence ID" value="cds.evm.model.07.1509"/>
    <property type="gene ID" value="evm.TU.07.1509"/>
</dbReference>
<accession>A0A803Q2X0</accession>
<sequence>MATKDEILDFHELGLWVFEYSFVDRRWVDRDVSTVEDGMERRCKASILGSSGLRPSIVNGVSLPMEKKNERDKDGDGVSLSMEKMSARNKQ</sequence>
<dbReference type="Gramene" id="evm.model.07.1509">
    <property type="protein sequence ID" value="cds.evm.model.07.1509"/>
    <property type="gene ID" value="evm.TU.07.1509"/>
</dbReference>
<protein>
    <submittedName>
        <fullName evidence="2">Uncharacterized protein</fullName>
    </submittedName>
</protein>
<evidence type="ECO:0000313" key="3">
    <source>
        <dbReference type="Proteomes" id="UP000596661"/>
    </source>
</evidence>
<reference evidence="2" key="1">
    <citation type="submission" date="2018-11" db="EMBL/GenBank/DDBJ databases">
        <authorList>
            <person name="Grassa J C."/>
        </authorList>
    </citation>
    <scope>NUCLEOTIDE SEQUENCE [LARGE SCALE GENOMIC DNA]</scope>
</reference>
<feature type="compositionally biased region" description="Basic and acidic residues" evidence="1">
    <location>
        <begin position="65"/>
        <end position="76"/>
    </location>
</feature>
<name>A0A803Q2X0_CANSA</name>
<feature type="region of interest" description="Disordered" evidence="1">
    <location>
        <begin position="65"/>
        <end position="91"/>
    </location>
</feature>